<evidence type="ECO:0000256" key="23">
    <source>
        <dbReference type="SAM" id="SignalP"/>
    </source>
</evidence>
<keyword evidence="6" id="KW-0245">EGF-like domain</keyword>
<evidence type="ECO:0000256" key="7">
    <source>
        <dbReference type="ARBA" id="ARBA00022572"/>
    </source>
</evidence>
<feature type="disulfide bond" evidence="20">
    <location>
        <begin position="341"/>
        <end position="410"/>
    </location>
</feature>
<evidence type="ECO:0000259" key="24">
    <source>
        <dbReference type="PROSITE" id="PS50070"/>
    </source>
</evidence>
<dbReference type="SMART" id="SM00058">
    <property type="entry name" value="FN1"/>
    <property type="match status" value="1"/>
</dbReference>
<dbReference type="GO" id="GO:0014909">
    <property type="term" value="P:smooth muscle cell migration"/>
    <property type="evidence" value="ECO:0007669"/>
    <property type="project" value="TreeGrafter"/>
</dbReference>
<dbReference type="PROSITE" id="PS51091">
    <property type="entry name" value="FN1_2"/>
    <property type="match status" value="1"/>
</dbReference>
<feature type="disulfide bond" evidence="20">
    <location>
        <begin position="227"/>
        <end position="269"/>
    </location>
</feature>
<keyword evidence="12" id="KW-0865">Zymogen</keyword>
<dbReference type="SUPFAM" id="SSF57440">
    <property type="entry name" value="Kringle-like"/>
    <property type="match status" value="2"/>
</dbReference>
<keyword evidence="10 18" id="KW-0378">Hydrolase</keyword>
<feature type="disulfide bond" evidence="20">
    <location>
        <begin position="35"/>
        <end position="63"/>
    </location>
</feature>
<dbReference type="Gene3D" id="2.40.20.10">
    <property type="entry name" value="Plasminogen Kringle 4"/>
    <property type="match status" value="2"/>
</dbReference>
<dbReference type="PRINTS" id="PR00722">
    <property type="entry name" value="CHYMOTRYPSIN"/>
</dbReference>
<dbReference type="PRINTS" id="PR00018">
    <property type="entry name" value="KRINGLE"/>
</dbReference>
<feature type="domain" description="Peptidase S1" evidence="25">
    <location>
        <begin position="302"/>
        <end position="514"/>
    </location>
</feature>
<dbReference type="EC" id="3.4.21.68" evidence="18"/>
<dbReference type="GO" id="GO:0031639">
    <property type="term" value="P:plasminogen activation"/>
    <property type="evidence" value="ECO:0007669"/>
    <property type="project" value="InterPro"/>
</dbReference>
<keyword evidence="7 21" id="KW-0420">Kringle</keyword>
<evidence type="ECO:0000313" key="27">
    <source>
        <dbReference type="EMBL" id="CAD33922.1"/>
    </source>
</evidence>
<dbReference type="Pfam" id="PF00051">
    <property type="entry name" value="Kringle"/>
    <property type="match status" value="2"/>
</dbReference>
<feature type="domain" description="Fibronectin type-I" evidence="26">
    <location>
        <begin position="33"/>
        <end position="73"/>
    </location>
</feature>
<dbReference type="InterPro" id="IPR001314">
    <property type="entry name" value="Peptidase_S1A"/>
</dbReference>
<evidence type="ECO:0000256" key="10">
    <source>
        <dbReference type="ARBA" id="ARBA00022801"/>
    </source>
</evidence>
<feature type="disulfide bond" evidence="20">
    <location>
        <begin position="333"/>
        <end position="349"/>
    </location>
</feature>
<evidence type="ECO:0000259" key="26">
    <source>
        <dbReference type="PROSITE" id="PS51091"/>
    </source>
</evidence>
<dbReference type="InterPro" id="IPR018056">
    <property type="entry name" value="Kringle_CS"/>
</dbReference>
<dbReference type="MEROPS" id="S01.232"/>
<dbReference type="SMART" id="SM00130">
    <property type="entry name" value="KR"/>
    <property type="match status" value="2"/>
</dbReference>
<dbReference type="InterPro" id="IPR026280">
    <property type="entry name" value="Tissue_plasm_act"/>
</dbReference>
<feature type="active site" description="Charge relay system" evidence="19">
    <location>
        <position position="348"/>
    </location>
</feature>
<evidence type="ECO:0000256" key="12">
    <source>
        <dbReference type="ARBA" id="ARBA00023145"/>
    </source>
</evidence>
<dbReference type="Pfam" id="PF00089">
    <property type="entry name" value="Trypsin"/>
    <property type="match status" value="1"/>
</dbReference>
<comment type="function">
    <text evidence="3">Acrosin is the major protease of mammalian spermatozoa. It is a serine protease of trypsin-like cleavage specificity, it is synthesized in a zymogen form, proacrosin and stored in the acrosome.</text>
</comment>
<evidence type="ECO:0000256" key="15">
    <source>
        <dbReference type="ARBA" id="ARBA00023202"/>
    </source>
</evidence>
<dbReference type="FunFam" id="2.40.10.10:FF:000002">
    <property type="entry name" value="Transmembrane protease serine"/>
    <property type="match status" value="1"/>
</dbReference>
<dbReference type="PROSITE" id="PS00135">
    <property type="entry name" value="TRYPSIN_SER"/>
    <property type="match status" value="1"/>
</dbReference>
<comment type="subunit">
    <text evidence="17">Heavy chain (catalytic) and a light chain linked by two disulfide bonds. Forms a heterodimer with SERPINA5.</text>
</comment>
<keyword evidence="14" id="KW-0325">Glycoprotein</keyword>
<comment type="catalytic activity">
    <reaction evidence="2">
        <text>Preferential cleavage: Arg-|-Xaa, Lys-|-Xaa.</text>
        <dbReference type="EC" id="3.4.21.10"/>
    </reaction>
</comment>
<dbReference type="PROSITE" id="PS50070">
    <property type="entry name" value="KRINGLE_2"/>
    <property type="match status" value="2"/>
</dbReference>
<evidence type="ECO:0000256" key="22">
    <source>
        <dbReference type="SAM" id="MobiDB-lite"/>
    </source>
</evidence>
<dbReference type="InterPro" id="IPR033116">
    <property type="entry name" value="TRYPSIN_SER"/>
</dbReference>
<dbReference type="SMART" id="SM00020">
    <property type="entry name" value="Tryp_SPc"/>
    <property type="match status" value="1"/>
</dbReference>
<evidence type="ECO:0000256" key="21">
    <source>
        <dbReference type="PROSITE-ProRule" id="PRU00121"/>
    </source>
</evidence>
<feature type="active site" description="Charge relay system" evidence="19">
    <location>
        <position position="498"/>
    </location>
</feature>
<dbReference type="FunFam" id="2.40.10.10:FF:000060">
    <property type="entry name" value="Acrosin"/>
    <property type="match status" value="1"/>
</dbReference>
<dbReference type="GO" id="GO:0005615">
    <property type="term" value="C:extracellular space"/>
    <property type="evidence" value="ECO:0007669"/>
    <property type="project" value="TreeGrafter"/>
</dbReference>
<feature type="active site" description="Charge relay system" evidence="19">
    <location>
        <position position="397"/>
    </location>
</feature>
<dbReference type="InterPro" id="IPR018114">
    <property type="entry name" value="TRYPSIN_HIS"/>
</dbReference>
<dbReference type="Gene3D" id="2.10.70.10">
    <property type="entry name" value="Complement Module, domain 1"/>
    <property type="match status" value="1"/>
</dbReference>
<feature type="region of interest" description="Disordered" evidence="22">
    <location>
        <begin position="114"/>
        <end position="133"/>
    </location>
</feature>
<evidence type="ECO:0000259" key="25">
    <source>
        <dbReference type="PROSITE" id="PS50240"/>
    </source>
</evidence>
<evidence type="ECO:0000256" key="17">
    <source>
        <dbReference type="ARBA" id="ARBA00025832"/>
    </source>
</evidence>
<feature type="domain" description="Kringle" evidence="24">
    <location>
        <begin position="205"/>
        <end position="287"/>
    </location>
</feature>
<dbReference type="GO" id="GO:0048008">
    <property type="term" value="P:platelet-derived growth factor receptor signaling pathway"/>
    <property type="evidence" value="ECO:0007669"/>
    <property type="project" value="TreeGrafter"/>
</dbReference>
<dbReference type="PANTHER" id="PTHR24264:SF42">
    <property type="entry name" value="TISSUE-TYPE PLASMINOGEN ACTIVATOR"/>
    <property type="match status" value="1"/>
</dbReference>
<evidence type="ECO:0000256" key="13">
    <source>
        <dbReference type="ARBA" id="ARBA00023157"/>
    </source>
</evidence>
<feature type="disulfide bond" evidence="20">
    <location>
        <begin position="61"/>
        <end position="70"/>
    </location>
</feature>
<evidence type="ECO:0000256" key="5">
    <source>
        <dbReference type="ARBA" id="ARBA00022525"/>
    </source>
</evidence>
<dbReference type="PROSITE" id="PS00134">
    <property type="entry name" value="TRYPSIN_HIS"/>
    <property type="match status" value="1"/>
</dbReference>
<evidence type="ECO:0000256" key="1">
    <source>
        <dbReference type="ARBA" id="ARBA00001538"/>
    </source>
</evidence>
<gene>
    <name evidence="27" type="primary">t-PA</name>
</gene>
<evidence type="ECO:0000256" key="4">
    <source>
        <dbReference type="ARBA" id="ARBA00004613"/>
    </source>
</evidence>
<comment type="caution">
    <text evidence="21">Lacks conserved residue(s) required for the propagation of feature annotation.</text>
</comment>
<protein>
    <recommendedName>
        <fullName evidence="18">Plasminogen activator</fullName>
        <ecNumber evidence="18">3.4.21.68</ecNumber>
    </recommendedName>
</protein>
<evidence type="ECO:0000256" key="2">
    <source>
        <dbReference type="ARBA" id="ARBA00001656"/>
    </source>
</evidence>
<evidence type="ECO:0000256" key="14">
    <source>
        <dbReference type="ARBA" id="ARBA00023180"/>
    </source>
</evidence>
<evidence type="ECO:0000256" key="6">
    <source>
        <dbReference type="ARBA" id="ARBA00022536"/>
    </source>
</evidence>
<dbReference type="InterPro" id="IPR000083">
    <property type="entry name" value="Fibronectin_type1"/>
</dbReference>
<evidence type="ECO:0000256" key="3">
    <source>
        <dbReference type="ARBA" id="ARBA00003042"/>
    </source>
</evidence>
<feature type="disulfide bond" description="Interchain (between A and B chains)" evidence="20">
    <location>
        <begin position="290"/>
        <end position="421"/>
    </location>
</feature>
<feature type="disulfide bond" evidence="20">
    <location>
        <begin position="206"/>
        <end position="287"/>
    </location>
</feature>
<feature type="disulfide bond" evidence="20">
    <location>
        <begin position="435"/>
        <end position="504"/>
    </location>
</feature>
<dbReference type="InterPro" id="IPR050127">
    <property type="entry name" value="Serine_Proteases_S1"/>
</dbReference>
<dbReference type="InterPro" id="IPR009003">
    <property type="entry name" value="Peptidase_S1_PA"/>
</dbReference>
<dbReference type="PIRSF" id="PIRSF001145">
    <property type="entry name" value="Tissue_plasm_act"/>
    <property type="match status" value="1"/>
</dbReference>
<dbReference type="InterPro" id="IPR038178">
    <property type="entry name" value="Kringle_sf"/>
</dbReference>
<keyword evidence="11 18" id="KW-0720">Serine protease</keyword>
<dbReference type="FunFam" id="2.40.20.10:FF:000001">
    <property type="entry name" value="Urokinase-type plasminogen activator"/>
    <property type="match status" value="2"/>
</dbReference>
<accession>Q2PDK2</accession>
<evidence type="ECO:0000256" key="16">
    <source>
        <dbReference type="ARBA" id="ARBA00024195"/>
    </source>
</evidence>
<feature type="chain" id="PRO_5012542524" description="Plasminogen activator" evidence="23">
    <location>
        <begin position="16"/>
        <end position="514"/>
    </location>
</feature>
<dbReference type="PANTHER" id="PTHR24264">
    <property type="entry name" value="TRYPSIN-RELATED"/>
    <property type="match status" value="1"/>
</dbReference>
<comment type="catalytic activity">
    <reaction evidence="1 18">
        <text>Specific cleavage of Arg-|-Val bond in plasminogen to form plasmin.</text>
        <dbReference type="EC" id="3.4.21.68"/>
    </reaction>
</comment>
<feature type="disulfide bond" evidence="20">
    <location>
        <begin position="171"/>
        <end position="195"/>
    </location>
</feature>
<evidence type="ECO:0000256" key="8">
    <source>
        <dbReference type="ARBA" id="ARBA00022670"/>
    </source>
</evidence>
<dbReference type="PROSITE" id="PS01253">
    <property type="entry name" value="FN1_1"/>
    <property type="match status" value="1"/>
</dbReference>
<dbReference type="AlphaFoldDB" id="Q2PDK2"/>
<evidence type="ECO:0000256" key="19">
    <source>
        <dbReference type="PIRSR" id="PIRSR001145-1"/>
    </source>
</evidence>
<feature type="disulfide bond" evidence="20">
    <location>
        <begin position="467"/>
        <end position="483"/>
    </location>
</feature>
<evidence type="ECO:0000256" key="20">
    <source>
        <dbReference type="PIRSR" id="PIRSR001145-3"/>
    </source>
</evidence>
<evidence type="ECO:0000256" key="18">
    <source>
        <dbReference type="PIRNR" id="PIRNR001145"/>
    </source>
</evidence>
<sequence>MMFLFILFLSGVASSSHEGFHPRWKRGTRSYKSLCIEHSSGRIYKLGDTWLRPAGKRTEFCRCENGLSRCHSVPVTDCTEQKCYNGGLCRQAVYSATICAAARAGLKETTVRQTHRRHAMKGMAPPTGGHSMRHRHGAVCLNWNSESLRRHRYNGKHEDALLLGLGNHNYCRNPDGDSMPWCQVYKDGRYKWEYCSLKACSASISCFSGRGTTYRGNHNITMSGAACLRWDSPLVRHKTYTAWKSQARNLGMGSHNYCRNPDNDSRPWCHVMKGSETAWELCDVPKCSTCGTRRPSLPQFKIRGGRGAKITSHPWQAAIFYVSRRVAGEHFLCGGTLIHSCWVLSAAHCFNDISTAPQLRVILGRTMQTVPGDEEQKFTVDELHLHPDFDSNTFDNDIALLKLHSTSGSCAKETESTRPACFPDSEMTLPDWTECEISGYGKHEEFDLLYSEQLKEGHVRLYPDSMCTPERLSDQIVTKNMLCAGDTRNLDDACKGDSGGPLVCHMKDTCTLWA</sequence>
<organism evidence="27">
    <name type="scientific">Xenopus laevis</name>
    <name type="common">African clawed frog</name>
    <dbReference type="NCBI Taxonomy" id="8355"/>
    <lineage>
        <taxon>Eukaryota</taxon>
        <taxon>Metazoa</taxon>
        <taxon>Chordata</taxon>
        <taxon>Craniata</taxon>
        <taxon>Vertebrata</taxon>
        <taxon>Euteleostomi</taxon>
        <taxon>Amphibia</taxon>
        <taxon>Batrachia</taxon>
        <taxon>Anura</taxon>
        <taxon>Pipoidea</taxon>
        <taxon>Pipidae</taxon>
        <taxon>Xenopodinae</taxon>
        <taxon>Xenopus</taxon>
        <taxon>Xenopus</taxon>
    </lineage>
</organism>
<dbReference type="InterPro" id="IPR013806">
    <property type="entry name" value="Kringle-like"/>
</dbReference>
<keyword evidence="5 18" id="KW-0964">Secreted</keyword>
<reference evidence="27" key="1">
    <citation type="submission" date="2002-06" db="EMBL/GenBank/DDBJ databases">
        <title>Molecular cloning and expression of Xenopus ortholog tissue-plasminogen activator.</title>
        <authorList>
            <person name="Quarto N."/>
        </authorList>
    </citation>
    <scope>NUCLEOTIDE SEQUENCE</scope>
    <source>
        <tissue evidence="27">Embryo</tissue>
    </source>
</reference>
<proteinExistence type="evidence at transcript level"/>
<keyword evidence="8 18" id="KW-0645">Protease</keyword>
<keyword evidence="13 20" id="KW-1015">Disulfide bond</keyword>
<dbReference type="InterPro" id="IPR000001">
    <property type="entry name" value="Kringle"/>
</dbReference>
<feature type="signal peptide" evidence="23">
    <location>
        <begin position="1"/>
        <end position="15"/>
    </location>
</feature>
<dbReference type="InterPro" id="IPR043504">
    <property type="entry name" value="Peptidase_S1_PA_chymotrypsin"/>
</dbReference>
<dbReference type="EMBL" id="AJ489621">
    <property type="protein sequence ID" value="CAD33922.1"/>
    <property type="molecule type" value="mRNA"/>
</dbReference>
<evidence type="ECO:0000256" key="11">
    <source>
        <dbReference type="ARBA" id="ARBA00022825"/>
    </source>
</evidence>
<feature type="disulfide bond" evidence="20">
    <location>
        <begin position="258"/>
        <end position="282"/>
    </location>
</feature>
<feature type="disulfide bond" evidence="20">
    <location>
        <begin position="140"/>
        <end position="182"/>
    </location>
</feature>
<comment type="similarity">
    <text evidence="16">Belongs to the peptidase S1 family. CLIP subfamily.</text>
</comment>
<dbReference type="InterPro" id="IPR001254">
    <property type="entry name" value="Trypsin_dom"/>
</dbReference>
<dbReference type="SUPFAM" id="SSF57603">
    <property type="entry name" value="FnI-like domain"/>
    <property type="match status" value="1"/>
</dbReference>
<dbReference type="PROSITE" id="PS50240">
    <property type="entry name" value="TRYPSIN_DOM"/>
    <property type="match status" value="1"/>
</dbReference>
<keyword evidence="9 23" id="KW-0732">Signal</keyword>
<dbReference type="SUPFAM" id="SSF50494">
    <property type="entry name" value="Trypsin-like serine proteases"/>
    <property type="match status" value="1"/>
</dbReference>
<evidence type="ECO:0000256" key="9">
    <source>
        <dbReference type="ARBA" id="ARBA00022729"/>
    </source>
</evidence>
<feature type="domain" description="Kringle" evidence="24">
    <location>
        <begin position="118"/>
        <end position="200"/>
    </location>
</feature>
<comment type="subcellular location">
    <subcellularLocation>
        <location evidence="4 18">Secreted</location>
    </subcellularLocation>
</comment>
<dbReference type="CDD" id="cd00108">
    <property type="entry name" value="KR"/>
    <property type="match status" value="1"/>
</dbReference>
<name>Q2PDK2_XENLA</name>
<feature type="disulfide bond" evidence="20">
    <location>
        <begin position="78"/>
        <end position="89"/>
    </location>
</feature>
<dbReference type="CDD" id="cd00190">
    <property type="entry name" value="Tryp_SPc"/>
    <property type="match status" value="1"/>
</dbReference>
<keyword evidence="15 18" id="KW-0617">Plasminogen activation</keyword>
<dbReference type="Gene3D" id="2.40.10.10">
    <property type="entry name" value="Trypsin-like serine proteases"/>
    <property type="match status" value="2"/>
</dbReference>
<dbReference type="PROSITE" id="PS00021">
    <property type="entry name" value="KRINGLE_1"/>
    <property type="match status" value="2"/>
</dbReference>
<dbReference type="GO" id="GO:0004252">
    <property type="term" value="F:serine-type endopeptidase activity"/>
    <property type="evidence" value="ECO:0007669"/>
    <property type="project" value="UniProtKB-UniRule"/>
</dbReference>